<dbReference type="GO" id="GO:0016779">
    <property type="term" value="F:nucleotidyltransferase activity"/>
    <property type="evidence" value="ECO:0007669"/>
    <property type="project" value="UniProtKB-UniRule"/>
</dbReference>
<dbReference type="OMA" id="KQRKQMM"/>
<dbReference type="GO" id="GO:0002143">
    <property type="term" value="P:tRNA wobble position uridine thiolation"/>
    <property type="evidence" value="ECO:0007669"/>
    <property type="project" value="TreeGrafter"/>
</dbReference>
<dbReference type="HAMAP" id="MF_03054">
    <property type="entry name" value="CTU2"/>
    <property type="match status" value="1"/>
</dbReference>
<dbReference type="FunCoup" id="A0A672GIS6">
    <property type="interactions" value="1824"/>
</dbReference>
<dbReference type="GO" id="GO:0032447">
    <property type="term" value="P:protein urmylation"/>
    <property type="evidence" value="ECO:0007669"/>
    <property type="project" value="UniProtKB-UniRule"/>
</dbReference>
<dbReference type="AlphaFoldDB" id="A0A672GIS6"/>
<dbReference type="GeneID" id="115399467"/>
<evidence type="ECO:0000256" key="4">
    <source>
        <dbReference type="SAM" id="MobiDB-lite"/>
    </source>
</evidence>
<reference evidence="5" key="1">
    <citation type="submission" date="2019-06" db="EMBL/GenBank/DDBJ databases">
        <authorList>
            <consortium name="Wellcome Sanger Institute Data Sharing"/>
        </authorList>
    </citation>
    <scope>NUCLEOTIDE SEQUENCE [LARGE SCALE GENOMIC DNA]</scope>
</reference>
<reference evidence="5" key="2">
    <citation type="submission" date="2025-08" db="UniProtKB">
        <authorList>
            <consortium name="Ensembl"/>
        </authorList>
    </citation>
    <scope>IDENTIFICATION</scope>
</reference>
<dbReference type="InterPro" id="IPR019407">
    <property type="entry name" value="CTU2"/>
</dbReference>
<dbReference type="Proteomes" id="UP000472267">
    <property type="component" value="Chromosome 13"/>
</dbReference>
<dbReference type="SUPFAM" id="SSF52402">
    <property type="entry name" value="Adenine nucleotide alpha hydrolases-like"/>
    <property type="match status" value="1"/>
</dbReference>
<evidence type="ECO:0000313" key="6">
    <source>
        <dbReference type="Proteomes" id="UP000472267"/>
    </source>
</evidence>
<dbReference type="RefSeq" id="XP_029962725.1">
    <property type="nucleotide sequence ID" value="XM_030106865.1"/>
</dbReference>
<dbReference type="PANTHER" id="PTHR20882:SF14">
    <property type="entry name" value="CYTOPLASMIC TRNA 2-THIOLATION PROTEIN 2"/>
    <property type="match status" value="1"/>
</dbReference>
<proteinExistence type="inferred from homology"/>
<comment type="pathway">
    <text evidence="3">tRNA modification; 5-methoxycarbonylmethyl-2-thiouridine-tRNA biosynthesis.</text>
</comment>
<evidence type="ECO:0000256" key="1">
    <source>
        <dbReference type="ARBA" id="ARBA00022490"/>
    </source>
</evidence>
<keyword evidence="2 3" id="KW-0819">tRNA processing</keyword>
<reference evidence="5" key="3">
    <citation type="submission" date="2025-09" db="UniProtKB">
        <authorList>
            <consortium name="Ensembl"/>
        </authorList>
    </citation>
    <scope>IDENTIFICATION</scope>
</reference>
<dbReference type="GO" id="GO:0000049">
    <property type="term" value="F:tRNA binding"/>
    <property type="evidence" value="ECO:0007669"/>
    <property type="project" value="InterPro"/>
</dbReference>
<evidence type="ECO:0000256" key="3">
    <source>
        <dbReference type="HAMAP-Rule" id="MF_03054"/>
    </source>
</evidence>
<feature type="region of interest" description="Disordered" evidence="4">
    <location>
        <begin position="481"/>
        <end position="504"/>
    </location>
</feature>
<keyword evidence="1 3" id="KW-0963">Cytoplasm</keyword>
<evidence type="ECO:0000313" key="5">
    <source>
        <dbReference type="Ensembl" id="ENSSFAP00005018192.1"/>
    </source>
</evidence>
<accession>A0A672GIS6</accession>
<dbReference type="GO" id="GO:0005829">
    <property type="term" value="C:cytosol"/>
    <property type="evidence" value="ECO:0007669"/>
    <property type="project" value="TreeGrafter"/>
</dbReference>
<dbReference type="InterPro" id="IPR014729">
    <property type="entry name" value="Rossmann-like_a/b/a_fold"/>
</dbReference>
<comment type="subcellular location">
    <subcellularLocation>
        <location evidence="3">Cytoplasm</location>
    </subcellularLocation>
</comment>
<sequence length="504" mass="54295">MCQVEEEYREPPLAPAPPSVCKTCVKCKDASAAVVVRAGDPYCRTCFKDYFIHKFRAMLGKNRVIFPGEKVLLAVSGGPSSSSMLRQVQEGLSQNAHKKLRFSPGIVYIDEGGAVGRSLEERLRTASELQAVFRSTGFPFHMVPLEQVLDVPPSVLVPAASSQPAASVYKAAVDGFLQAAGGRRPGAAVQQQDAAGLDVLEAHTASLQQLMDSATSLTARQELLSSLRQHLLVHTARSHGYSKLMLGDSCSRSAVKLLAAVCLGRGAQLAQDTGFSDSRYGDVVSVRPMRDYSAKEIAFYNHMFGVPSVLSPSLTTKTSDKSSIQQLTESFITRLQADFPSTVSTIYRTSEKLQTAGGSSGGTAGTDTCLLCVCVLDTSVGNATAFRSTLVSQCLSDSRAVPSGPDPVSAKQSRPCGGQQCGTRTCSAEDRTPDLKALLCYSCQRTLRDLSSLDRLPHYILSEAQSRARRSQLREEIRDFLLDHHDDDEDDEGLHSPPDPSVVA</sequence>
<protein>
    <recommendedName>
        <fullName evidence="3">Cytoplasmic tRNA 2-thiolation protein 2</fullName>
    </recommendedName>
</protein>
<dbReference type="UniPathway" id="UPA00988"/>
<dbReference type="PANTHER" id="PTHR20882">
    <property type="entry name" value="CYTOPLASMIC TRNA 2-THIOLATION PROTEIN 2"/>
    <property type="match status" value="1"/>
</dbReference>
<dbReference type="GO" id="GO:0016783">
    <property type="term" value="F:sulfurtransferase activity"/>
    <property type="evidence" value="ECO:0007669"/>
    <property type="project" value="TreeGrafter"/>
</dbReference>
<name>A0A672GIS6_SALFA</name>
<organism evidence="5 6">
    <name type="scientific">Salarias fasciatus</name>
    <name type="common">Jewelled blenny</name>
    <name type="synonym">Blennius fasciatus</name>
    <dbReference type="NCBI Taxonomy" id="181472"/>
    <lineage>
        <taxon>Eukaryota</taxon>
        <taxon>Metazoa</taxon>
        <taxon>Chordata</taxon>
        <taxon>Craniata</taxon>
        <taxon>Vertebrata</taxon>
        <taxon>Euteleostomi</taxon>
        <taxon>Actinopterygii</taxon>
        <taxon>Neopterygii</taxon>
        <taxon>Teleostei</taxon>
        <taxon>Neoteleostei</taxon>
        <taxon>Acanthomorphata</taxon>
        <taxon>Ovalentaria</taxon>
        <taxon>Blenniimorphae</taxon>
        <taxon>Blenniiformes</taxon>
        <taxon>Blennioidei</taxon>
        <taxon>Blenniidae</taxon>
        <taxon>Salariinae</taxon>
        <taxon>Salarias</taxon>
    </lineage>
</organism>
<dbReference type="Gene3D" id="3.40.50.620">
    <property type="entry name" value="HUPs"/>
    <property type="match status" value="1"/>
</dbReference>
<dbReference type="OrthoDB" id="25129at2759"/>
<comment type="function">
    <text evidence="3">Plays a central role in 2-thiolation of mcm(5)S(2)U at tRNA wobble positions of tRNA(Lys), tRNA(Glu) and tRNA(Gln). May act by forming a heterodimer with CTU1/ATPBD3 that ligates sulfur from thiocarboxylated URM1 onto the uridine of tRNAs at wobble position.</text>
</comment>
<evidence type="ECO:0000256" key="2">
    <source>
        <dbReference type="ARBA" id="ARBA00022694"/>
    </source>
</evidence>
<comment type="similarity">
    <text evidence="3">Belongs to the CTU2/NCS2 family.</text>
</comment>
<gene>
    <name evidence="3" type="primary">CTU2</name>
    <name evidence="5" type="synonym">ctu2</name>
    <name evidence="3" type="synonym">NCS2</name>
</gene>
<keyword evidence="6" id="KW-1185">Reference proteome</keyword>
<dbReference type="Ensembl" id="ENSSFAT00005018923.1">
    <property type="protein sequence ID" value="ENSSFAP00005018192.1"/>
    <property type="gene ID" value="ENSSFAG00005009620.1"/>
</dbReference>
<dbReference type="Pfam" id="PF10288">
    <property type="entry name" value="CTU2"/>
    <property type="match status" value="1"/>
</dbReference>
<dbReference type="InParanoid" id="A0A672GIS6"/>